<evidence type="ECO:0008006" key="13">
    <source>
        <dbReference type="Google" id="ProtNLM"/>
    </source>
</evidence>
<sequence length="568" mass="63868">MNKATFYSQASRYLQTPEMQSFVKHRLQFARRCISIQCGISTMSHLHHRRVSALGIRYFTQSASLHQIPTSTNQEKGNITESKKITKAALLAQADSRLSRLWINVKWPLVRGSKTSKLDISSAFISGMVMGNLLWIILGTTTFGLMVMYSLHYLDNIIDSAKEKTPKNSIFGYISGSILSHGLGVNLQFEKGALPEFKDGKLRLRNVTVTSKDDAEYKVHAKVESMNVTLSFNKWYEGNGLVYDLELYGLNAKVSKDASPTTTSRRYFNVDKNYLLEHVKIYDSFLEVDDGSPGESMRINIFNCDLPKFRGDQLVLDFFNANNASGAINNSLFTIHKRQSLDPQNNPDDKLIRFKLDAIDLGTITKSNPRSKFNWIVNGKAEVTADITLPKDKESEQSIGDVVGKLFKNISNMNSSIERGHDDSLLKDAINAIYHTFKREQEEDLNESYVMVNVKVKLWDLQASLPHNLPMSANSTPYVSLSDLRSLIGYVNQETLPITLKSTIIEKTSQLQDIEHLGQTKMFDGIVADMYDDLMSMVKDDEQRIISTKTWASAIATQLLVLGLGALA</sequence>
<dbReference type="EMBL" id="HE681722">
    <property type="protein sequence ID" value="CCG22899.1"/>
    <property type="molecule type" value="Genomic_DNA"/>
</dbReference>
<comment type="similarity">
    <text evidence="2">Belongs to the MDM31/MDM32 family.</text>
</comment>
<comment type="function">
    <text evidence="9">Involved in the organization of the mitochondrial membranes and the global structure of the mitochondria. Also required for mitochondrial distribution and mobility as well as for the maintenance of mitochondrial DNA nucleoids structures.</text>
</comment>
<dbReference type="RefSeq" id="XP_003869036.1">
    <property type="nucleotide sequence ID" value="XM_003868987.1"/>
</dbReference>
<dbReference type="AlphaFoldDB" id="H8X4F7"/>
<dbReference type="GO" id="GO:0007005">
    <property type="term" value="P:mitochondrion organization"/>
    <property type="evidence" value="ECO:0007669"/>
    <property type="project" value="InterPro"/>
</dbReference>
<name>H8X4F7_CANO9</name>
<gene>
    <name evidence="11" type="ORF">CORT_0D00510</name>
</gene>
<evidence type="ECO:0000256" key="5">
    <source>
        <dbReference type="ARBA" id="ARBA00022946"/>
    </source>
</evidence>
<proteinExistence type="inferred from homology"/>
<keyword evidence="5" id="KW-0809">Transit peptide</keyword>
<dbReference type="GO" id="GO:0005743">
    <property type="term" value="C:mitochondrial inner membrane"/>
    <property type="evidence" value="ECO:0007669"/>
    <property type="project" value="UniProtKB-SubCell"/>
</dbReference>
<reference evidence="11 12" key="1">
    <citation type="journal article" date="2012" name="PLoS ONE">
        <title>Sequence and analysis of the genome of the pathogenic yeast Candida orthopsilosis.</title>
        <authorList>
            <person name="Riccombeni A."/>
            <person name="Vidanes G."/>
            <person name="Proux-Wera E."/>
            <person name="Wolfe K.H."/>
            <person name="Butler G."/>
        </authorList>
    </citation>
    <scope>NUCLEOTIDE SEQUENCE [LARGE SCALE GENOMIC DNA]</scope>
    <source>
        <strain evidence="11 12">Co 90-125</strain>
    </source>
</reference>
<evidence type="ECO:0000313" key="12">
    <source>
        <dbReference type="Proteomes" id="UP000005018"/>
    </source>
</evidence>
<dbReference type="PANTHER" id="PTHR31068">
    <property type="entry name" value="MITOCHONDRIAL DISTRIBUTION AND MORPHOLOGY PROTEIN 31"/>
    <property type="match status" value="1"/>
</dbReference>
<evidence type="ECO:0000256" key="2">
    <source>
        <dbReference type="ARBA" id="ARBA00005687"/>
    </source>
</evidence>
<accession>H8X4F7</accession>
<keyword evidence="8 10" id="KW-0472">Membrane</keyword>
<evidence type="ECO:0000256" key="7">
    <source>
        <dbReference type="ARBA" id="ARBA00023128"/>
    </source>
</evidence>
<keyword evidence="3 10" id="KW-0812">Transmembrane</keyword>
<protein>
    <recommendedName>
        <fullName evidence="13">Mdm31 protein</fullName>
    </recommendedName>
</protein>
<organism evidence="11 12">
    <name type="scientific">Candida orthopsilosis (strain 90-125)</name>
    <name type="common">Yeast</name>
    <dbReference type="NCBI Taxonomy" id="1136231"/>
    <lineage>
        <taxon>Eukaryota</taxon>
        <taxon>Fungi</taxon>
        <taxon>Dikarya</taxon>
        <taxon>Ascomycota</taxon>
        <taxon>Saccharomycotina</taxon>
        <taxon>Pichiomycetes</taxon>
        <taxon>Debaryomycetaceae</taxon>
        <taxon>Candida/Lodderomyces clade</taxon>
        <taxon>Candida</taxon>
    </lineage>
</organism>
<evidence type="ECO:0000256" key="6">
    <source>
        <dbReference type="ARBA" id="ARBA00022989"/>
    </source>
</evidence>
<dbReference type="GO" id="GO:0000001">
    <property type="term" value="P:mitochondrion inheritance"/>
    <property type="evidence" value="ECO:0007669"/>
    <property type="project" value="InterPro"/>
</dbReference>
<dbReference type="Pfam" id="PF08118">
    <property type="entry name" value="MDM31_MDM32"/>
    <property type="match status" value="1"/>
</dbReference>
<evidence type="ECO:0000256" key="1">
    <source>
        <dbReference type="ARBA" id="ARBA00004273"/>
    </source>
</evidence>
<dbReference type="GeneID" id="14540204"/>
<evidence type="ECO:0000256" key="8">
    <source>
        <dbReference type="ARBA" id="ARBA00023136"/>
    </source>
</evidence>
<evidence type="ECO:0000256" key="10">
    <source>
        <dbReference type="SAM" id="Phobius"/>
    </source>
</evidence>
<evidence type="ECO:0000313" key="11">
    <source>
        <dbReference type="EMBL" id="CCG22899.1"/>
    </source>
</evidence>
<dbReference type="eggNOG" id="ENOG502QQU5">
    <property type="taxonomic scope" value="Eukaryota"/>
</dbReference>
<dbReference type="PANTHER" id="PTHR31068:SF0">
    <property type="entry name" value="MITOCHONDRIAL DISTRIBUTION AND MORPHOLOGY PROTEIN 31"/>
    <property type="match status" value="1"/>
</dbReference>
<feature type="transmembrane region" description="Helical" evidence="10">
    <location>
        <begin position="133"/>
        <end position="154"/>
    </location>
</feature>
<dbReference type="HOGENOM" id="CLU_016236_3_0_1"/>
<evidence type="ECO:0000256" key="3">
    <source>
        <dbReference type="ARBA" id="ARBA00022692"/>
    </source>
</evidence>
<keyword evidence="4" id="KW-0999">Mitochondrion inner membrane</keyword>
<dbReference type="InterPro" id="IPR012571">
    <property type="entry name" value="Mdm31/Mdm32"/>
</dbReference>
<keyword evidence="12" id="KW-1185">Reference proteome</keyword>
<dbReference type="KEGG" id="cot:CORT_0D00510"/>
<comment type="subcellular location">
    <subcellularLocation>
        <location evidence="1">Mitochondrion inner membrane</location>
    </subcellularLocation>
</comment>
<keyword evidence="6 10" id="KW-1133">Transmembrane helix</keyword>
<dbReference type="Proteomes" id="UP000005018">
    <property type="component" value="Chromosome 4"/>
</dbReference>
<dbReference type="OrthoDB" id="17678at2759"/>
<evidence type="ECO:0000256" key="4">
    <source>
        <dbReference type="ARBA" id="ARBA00022792"/>
    </source>
</evidence>
<evidence type="ECO:0000256" key="9">
    <source>
        <dbReference type="ARBA" id="ARBA00025191"/>
    </source>
</evidence>
<keyword evidence="7" id="KW-0496">Mitochondrion</keyword>